<feature type="active site" description="Proton donor/acceptor" evidence="3">
    <location>
        <position position="110"/>
    </location>
</feature>
<gene>
    <name evidence="5" type="ORF">CHH28_04225</name>
</gene>
<keyword evidence="6" id="KW-1185">Reference proteome</keyword>
<dbReference type="InterPro" id="IPR001345">
    <property type="entry name" value="PG/BPGM_mutase_AS"/>
</dbReference>
<protein>
    <recommendedName>
        <fullName evidence="7">Histidine phosphatase family protein</fullName>
    </recommendedName>
</protein>
<proteinExistence type="predicted"/>
<keyword evidence="2" id="KW-0413">Isomerase</keyword>
<dbReference type="SMART" id="SM00855">
    <property type="entry name" value="PGAM"/>
    <property type="match status" value="1"/>
</dbReference>
<sequence length="217" mass="24375">MPPSPSSNSLLHSRRAAQNYSEVSSVIIVVRHGQTEWNVNKRLQGWADSPLTPLGVEQAHHVAKRLQELIQGRPAMLHCSPLGRTLTTADIIATRLGEGVEIQVDPRLKEYSFGHWQGFTTEQVKSEFSLEWQQRQADKWNYVIPDGESYALVSDRSQHWLNSLSDEAAVIAVTHQMTGRTIRGAYLGLSHEHTMALAHENHQICVLDNGQEQIVDV</sequence>
<evidence type="ECO:0000256" key="4">
    <source>
        <dbReference type="PIRSR" id="PIRSR613078-2"/>
    </source>
</evidence>
<dbReference type="PIRSF" id="PIRSF000709">
    <property type="entry name" value="6PFK_2-Ptase"/>
    <property type="match status" value="1"/>
</dbReference>
<feature type="binding site" evidence="4">
    <location>
        <position position="84"/>
    </location>
    <ligand>
        <name>substrate</name>
    </ligand>
</feature>
<accession>A0A222FHP5</accession>
<evidence type="ECO:0000256" key="1">
    <source>
        <dbReference type="ARBA" id="ARBA00023152"/>
    </source>
</evidence>
<dbReference type="SUPFAM" id="SSF53254">
    <property type="entry name" value="Phosphoglycerate mutase-like"/>
    <property type="match status" value="1"/>
</dbReference>
<name>A0A222FHP5_9GAMM</name>
<dbReference type="AlphaFoldDB" id="A0A222FHP5"/>
<dbReference type="Proteomes" id="UP000202440">
    <property type="component" value="Chromosome"/>
</dbReference>
<evidence type="ECO:0000256" key="2">
    <source>
        <dbReference type="ARBA" id="ARBA00023235"/>
    </source>
</evidence>
<organism evidence="5 6">
    <name type="scientific">Bacterioplanes sanyensis</name>
    <dbReference type="NCBI Taxonomy" id="1249553"/>
    <lineage>
        <taxon>Bacteria</taxon>
        <taxon>Pseudomonadati</taxon>
        <taxon>Pseudomonadota</taxon>
        <taxon>Gammaproteobacteria</taxon>
        <taxon>Oceanospirillales</taxon>
        <taxon>Oceanospirillaceae</taxon>
        <taxon>Bacterioplanes</taxon>
    </lineage>
</organism>
<dbReference type="GO" id="GO:0016791">
    <property type="term" value="F:phosphatase activity"/>
    <property type="evidence" value="ECO:0007669"/>
    <property type="project" value="TreeGrafter"/>
</dbReference>
<dbReference type="KEGG" id="bsan:CHH28_04225"/>
<dbReference type="Pfam" id="PF00300">
    <property type="entry name" value="His_Phos_1"/>
    <property type="match status" value="1"/>
</dbReference>
<evidence type="ECO:0000313" key="6">
    <source>
        <dbReference type="Proteomes" id="UP000202440"/>
    </source>
</evidence>
<evidence type="ECO:0000313" key="5">
    <source>
        <dbReference type="EMBL" id="ASP37931.1"/>
    </source>
</evidence>
<dbReference type="InterPro" id="IPR029033">
    <property type="entry name" value="His_PPase_superfam"/>
</dbReference>
<feature type="active site" description="Tele-phosphohistidine intermediate" evidence="3">
    <location>
        <position position="32"/>
    </location>
</feature>
<dbReference type="GO" id="GO:0005737">
    <property type="term" value="C:cytoplasm"/>
    <property type="evidence" value="ECO:0007669"/>
    <property type="project" value="TreeGrafter"/>
</dbReference>
<dbReference type="PROSITE" id="PS00175">
    <property type="entry name" value="PG_MUTASE"/>
    <property type="match status" value="1"/>
</dbReference>
<reference evidence="5 6" key="1">
    <citation type="submission" date="2017-07" db="EMBL/GenBank/DDBJ databases">
        <title>Annotated genome sequence of Bacterioplanes sanyensis isolated from Red Sea.</title>
        <authorList>
            <person name="Rehman Z.U."/>
        </authorList>
    </citation>
    <scope>NUCLEOTIDE SEQUENCE [LARGE SCALE GENOMIC DNA]</scope>
    <source>
        <strain evidence="5 6">NV9</strain>
    </source>
</reference>
<feature type="binding site" evidence="4">
    <location>
        <begin position="31"/>
        <end position="38"/>
    </location>
    <ligand>
        <name>substrate</name>
    </ligand>
</feature>
<dbReference type="InterPro" id="IPR013078">
    <property type="entry name" value="His_Pase_superF_clade-1"/>
</dbReference>
<dbReference type="InterPro" id="IPR050275">
    <property type="entry name" value="PGM_Phosphatase"/>
</dbReference>
<keyword evidence="1" id="KW-0324">Glycolysis</keyword>
<dbReference type="Gene3D" id="3.40.50.1240">
    <property type="entry name" value="Phosphoglycerate mutase-like"/>
    <property type="match status" value="1"/>
</dbReference>
<dbReference type="CDD" id="cd07067">
    <property type="entry name" value="HP_PGM_like"/>
    <property type="match status" value="1"/>
</dbReference>
<dbReference type="PANTHER" id="PTHR48100">
    <property type="entry name" value="BROAD-SPECIFICITY PHOSPHATASE YOR283W-RELATED"/>
    <property type="match status" value="1"/>
</dbReference>
<dbReference type="EMBL" id="CP022530">
    <property type="protein sequence ID" value="ASP37931.1"/>
    <property type="molecule type" value="Genomic_DNA"/>
</dbReference>
<evidence type="ECO:0000256" key="3">
    <source>
        <dbReference type="PIRSR" id="PIRSR613078-1"/>
    </source>
</evidence>
<dbReference type="PANTHER" id="PTHR48100:SF1">
    <property type="entry name" value="HISTIDINE PHOSPHATASE FAMILY PROTEIN-RELATED"/>
    <property type="match status" value="1"/>
</dbReference>
<evidence type="ECO:0008006" key="7">
    <source>
        <dbReference type="Google" id="ProtNLM"/>
    </source>
</evidence>